<dbReference type="EMBL" id="JAHESF010000012">
    <property type="protein sequence ID" value="MBT1698029.1"/>
    <property type="molecule type" value="Genomic_DNA"/>
</dbReference>
<keyword evidence="2" id="KW-1185">Reference proteome</keyword>
<evidence type="ECO:0000313" key="2">
    <source>
        <dbReference type="Proteomes" id="UP001319200"/>
    </source>
</evidence>
<proteinExistence type="predicted"/>
<gene>
    <name evidence="1" type="ORF">KK083_14145</name>
</gene>
<evidence type="ECO:0000313" key="1">
    <source>
        <dbReference type="EMBL" id="MBT1698029.1"/>
    </source>
</evidence>
<protein>
    <recommendedName>
        <fullName evidence="3">DUF4848 domain-containing protein</fullName>
    </recommendedName>
</protein>
<reference evidence="1 2" key="1">
    <citation type="submission" date="2021-05" db="EMBL/GenBank/DDBJ databases">
        <title>A Polyphasic approach of four new species of the genus Ohtaekwangia: Ohtaekwangia histidinii sp. nov., Ohtaekwangia cretensis sp. nov., Ohtaekwangia indiensis sp. nov., Ohtaekwangia reichenbachii sp. nov. from diverse environment.</title>
        <authorList>
            <person name="Octaviana S."/>
        </authorList>
    </citation>
    <scope>NUCLEOTIDE SEQUENCE [LARGE SCALE GENOMIC DNA]</scope>
    <source>
        <strain evidence="1 2">PWU4</strain>
    </source>
</reference>
<dbReference type="RefSeq" id="WP_254163900.1">
    <property type="nucleotide sequence ID" value="NZ_JAHESF010000012.1"/>
</dbReference>
<evidence type="ECO:0008006" key="3">
    <source>
        <dbReference type="Google" id="ProtNLM"/>
    </source>
</evidence>
<accession>A0AAP2DM62</accession>
<name>A0AAP2DM62_9BACT</name>
<sequence length="406" mass="45742">MKKTSLISEALIGRFKFCAPAKSSTWFFVAFFLFALSCSEDPTKTSPVTENVLPEFVAPDGIDFNGDYLIIPTPQLYEQTMKALKASEPESVSKWTAKLGLTSMRDIYVKAMKEQDDYLLNLLKEYESLPADDKRLKTKPVIPQTPFVAQHAALFDFNEYGAITRLKLSNPLMDRLLNKDGIIMVAGHIFQYNETNTKIIVGGSNSKIAMLPSVAATNDKLNIIVNPVTTQHKTLTDASANGRLAYSYSSSAQINLPDKWDLYFNYSVSLSTSLMPIYDTNNPVCDPPGCGQARASKTQDCYCYYPIIGQQGFTLHYATMECRKIWYSAIDTQHHSDKNRITATITDNVFGTNNYSYTNQYSVNATLYIYDGPIPNNYDVTSGSYTFYEKTFWDEQTFEGQTTHSW</sequence>
<organism evidence="1 2">
    <name type="scientific">Chryseosolibacter histidini</name>
    <dbReference type="NCBI Taxonomy" id="2782349"/>
    <lineage>
        <taxon>Bacteria</taxon>
        <taxon>Pseudomonadati</taxon>
        <taxon>Bacteroidota</taxon>
        <taxon>Cytophagia</taxon>
        <taxon>Cytophagales</taxon>
        <taxon>Chryseotaleaceae</taxon>
        <taxon>Chryseosolibacter</taxon>
    </lineage>
</organism>
<comment type="caution">
    <text evidence="1">The sequence shown here is derived from an EMBL/GenBank/DDBJ whole genome shotgun (WGS) entry which is preliminary data.</text>
</comment>
<dbReference type="Proteomes" id="UP001319200">
    <property type="component" value="Unassembled WGS sequence"/>
</dbReference>
<dbReference type="AlphaFoldDB" id="A0AAP2DM62"/>